<evidence type="ECO:0000256" key="6">
    <source>
        <dbReference type="RuleBase" id="RU004168"/>
    </source>
</evidence>
<proteinExistence type="inferred from homology"/>
<evidence type="ECO:0000256" key="4">
    <source>
        <dbReference type="PROSITE-ProRule" id="PRU00520"/>
    </source>
</evidence>
<dbReference type="InterPro" id="IPR020456">
    <property type="entry name" value="Acylphosphatase"/>
</dbReference>
<dbReference type="EC" id="3.6.1.7" evidence="2 4"/>
<sequence length="97" mass="10888">MGRRNIRMHILVSGRVQGVLFRQHARAKALELGLTGWAKNLLDGKVEIVVEGPKEKVEGFVAWARQGPSLARVDNVEMTEEEYAGEFEGFVAREFGF</sequence>
<dbReference type="InterPro" id="IPR017968">
    <property type="entry name" value="Acylphosphatase_CS"/>
</dbReference>
<organism evidence="8 9">
    <name type="scientific">Candidatus Wildermuthbacteria bacterium RIFCSPHIGHO2_01_FULL_49_22b</name>
    <dbReference type="NCBI Taxonomy" id="1802448"/>
    <lineage>
        <taxon>Bacteria</taxon>
        <taxon>Candidatus Wildermuthiibacteriota</taxon>
    </lineage>
</organism>
<dbReference type="PROSITE" id="PS00150">
    <property type="entry name" value="ACYLPHOSPHATASE_1"/>
    <property type="match status" value="1"/>
</dbReference>
<dbReference type="PROSITE" id="PS51160">
    <property type="entry name" value="ACYLPHOSPHATASE_3"/>
    <property type="match status" value="1"/>
</dbReference>
<dbReference type="InterPro" id="IPR036046">
    <property type="entry name" value="Acylphosphatase-like_dom_sf"/>
</dbReference>
<dbReference type="PANTHER" id="PTHR47268">
    <property type="entry name" value="ACYLPHOSPHATASE"/>
    <property type="match status" value="1"/>
</dbReference>
<keyword evidence="4 5" id="KW-0378">Hydrolase</keyword>
<dbReference type="PANTHER" id="PTHR47268:SF4">
    <property type="entry name" value="ACYLPHOSPHATASE"/>
    <property type="match status" value="1"/>
</dbReference>
<feature type="active site" evidence="4">
    <location>
        <position position="40"/>
    </location>
</feature>
<dbReference type="Gene3D" id="3.30.70.100">
    <property type="match status" value="1"/>
</dbReference>
<name>A0A1G2QX60_9BACT</name>
<dbReference type="PRINTS" id="PR00112">
    <property type="entry name" value="ACYLPHPHTASE"/>
</dbReference>
<reference evidence="8 9" key="1">
    <citation type="journal article" date="2016" name="Nat. Commun.">
        <title>Thousands of microbial genomes shed light on interconnected biogeochemical processes in an aquifer system.</title>
        <authorList>
            <person name="Anantharaman K."/>
            <person name="Brown C.T."/>
            <person name="Hug L.A."/>
            <person name="Sharon I."/>
            <person name="Castelle C.J."/>
            <person name="Probst A.J."/>
            <person name="Thomas B.C."/>
            <person name="Singh A."/>
            <person name="Wilkins M.J."/>
            <person name="Karaoz U."/>
            <person name="Brodie E.L."/>
            <person name="Williams K.H."/>
            <person name="Hubbard S.S."/>
            <person name="Banfield J.F."/>
        </authorList>
    </citation>
    <scope>NUCLEOTIDE SEQUENCE [LARGE SCALE GENOMIC DNA]</scope>
</reference>
<evidence type="ECO:0000313" key="8">
    <source>
        <dbReference type="EMBL" id="OHA65205.1"/>
    </source>
</evidence>
<gene>
    <name evidence="8" type="ORF">A2672_01825</name>
</gene>
<evidence type="ECO:0000256" key="3">
    <source>
        <dbReference type="ARBA" id="ARBA00047645"/>
    </source>
</evidence>
<dbReference type="Pfam" id="PF00708">
    <property type="entry name" value="Acylphosphatase"/>
    <property type="match status" value="1"/>
</dbReference>
<comment type="caution">
    <text evidence="8">The sequence shown here is derived from an EMBL/GenBank/DDBJ whole genome shotgun (WGS) entry which is preliminary data.</text>
</comment>
<comment type="similarity">
    <text evidence="1 6">Belongs to the acylphosphatase family.</text>
</comment>
<dbReference type="SUPFAM" id="SSF54975">
    <property type="entry name" value="Acylphosphatase/BLUF domain-like"/>
    <property type="match status" value="1"/>
</dbReference>
<dbReference type="GO" id="GO:0003998">
    <property type="term" value="F:acylphosphatase activity"/>
    <property type="evidence" value="ECO:0007669"/>
    <property type="project" value="UniProtKB-EC"/>
</dbReference>
<dbReference type="PROSITE" id="PS00151">
    <property type="entry name" value="ACYLPHOSPHATASE_2"/>
    <property type="match status" value="1"/>
</dbReference>
<dbReference type="STRING" id="1802448.A2672_01825"/>
<dbReference type="EMBL" id="MHTT01000015">
    <property type="protein sequence ID" value="OHA65205.1"/>
    <property type="molecule type" value="Genomic_DNA"/>
</dbReference>
<evidence type="ECO:0000259" key="7">
    <source>
        <dbReference type="PROSITE" id="PS51160"/>
    </source>
</evidence>
<comment type="catalytic activity">
    <reaction evidence="3 4 5">
        <text>an acyl phosphate + H2O = a carboxylate + phosphate + H(+)</text>
        <dbReference type="Rhea" id="RHEA:14965"/>
        <dbReference type="ChEBI" id="CHEBI:15377"/>
        <dbReference type="ChEBI" id="CHEBI:15378"/>
        <dbReference type="ChEBI" id="CHEBI:29067"/>
        <dbReference type="ChEBI" id="CHEBI:43474"/>
        <dbReference type="ChEBI" id="CHEBI:59918"/>
        <dbReference type="EC" id="3.6.1.7"/>
    </reaction>
</comment>
<evidence type="ECO:0000256" key="5">
    <source>
        <dbReference type="RuleBase" id="RU000553"/>
    </source>
</evidence>
<evidence type="ECO:0000313" key="9">
    <source>
        <dbReference type="Proteomes" id="UP000178065"/>
    </source>
</evidence>
<feature type="active site" evidence="4">
    <location>
        <position position="22"/>
    </location>
</feature>
<evidence type="ECO:0000256" key="2">
    <source>
        <dbReference type="ARBA" id="ARBA00012150"/>
    </source>
</evidence>
<dbReference type="InterPro" id="IPR001792">
    <property type="entry name" value="Acylphosphatase-like_dom"/>
</dbReference>
<dbReference type="AlphaFoldDB" id="A0A1G2QX60"/>
<dbReference type="Proteomes" id="UP000178065">
    <property type="component" value="Unassembled WGS sequence"/>
</dbReference>
<evidence type="ECO:0000256" key="1">
    <source>
        <dbReference type="ARBA" id="ARBA00005614"/>
    </source>
</evidence>
<feature type="domain" description="Acylphosphatase-like" evidence="7">
    <location>
        <begin position="7"/>
        <end position="94"/>
    </location>
</feature>
<accession>A0A1G2QX60</accession>
<protein>
    <recommendedName>
        <fullName evidence="2 4">Acylphosphatase</fullName>
        <ecNumber evidence="2 4">3.6.1.7</ecNumber>
    </recommendedName>
</protein>